<dbReference type="GO" id="GO:0005829">
    <property type="term" value="C:cytosol"/>
    <property type="evidence" value="ECO:0007669"/>
    <property type="project" value="TreeGrafter"/>
</dbReference>
<keyword evidence="2" id="KW-0788">Thiol protease</keyword>
<dbReference type="SUPFAM" id="SSF54001">
    <property type="entry name" value="Cysteine proteinases"/>
    <property type="match status" value="1"/>
</dbReference>
<name>A0A914XF42_9BILA</name>
<dbReference type="PROSITE" id="PS50235">
    <property type="entry name" value="USP_3"/>
    <property type="match status" value="1"/>
</dbReference>
<dbReference type="GO" id="GO:0016579">
    <property type="term" value="P:protein deubiquitination"/>
    <property type="evidence" value="ECO:0007669"/>
    <property type="project" value="InterPro"/>
</dbReference>
<dbReference type="Pfam" id="PF00443">
    <property type="entry name" value="UCH"/>
    <property type="match status" value="1"/>
</dbReference>
<dbReference type="InterPro" id="IPR001394">
    <property type="entry name" value="Peptidase_C19_UCH"/>
</dbReference>
<dbReference type="Proteomes" id="UP000887566">
    <property type="component" value="Unplaced"/>
</dbReference>
<comment type="similarity">
    <text evidence="1 2">Belongs to the peptidase C19 family.</text>
</comment>
<dbReference type="PROSITE" id="PS00972">
    <property type="entry name" value="USP_1"/>
    <property type="match status" value="1"/>
</dbReference>
<feature type="region of interest" description="Disordered" evidence="3">
    <location>
        <begin position="226"/>
        <end position="252"/>
    </location>
</feature>
<dbReference type="PANTHER" id="PTHR24006">
    <property type="entry name" value="UBIQUITIN CARBOXYL-TERMINAL HYDROLASE"/>
    <property type="match status" value="1"/>
</dbReference>
<evidence type="ECO:0000256" key="1">
    <source>
        <dbReference type="ARBA" id="ARBA00009085"/>
    </source>
</evidence>
<evidence type="ECO:0000313" key="5">
    <source>
        <dbReference type="Proteomes" id="UP000887566"/>
    </source>
</evidence>
<dbReference type="GO" id="GO:0004843">
    <property type="term" value="F:cysteine-type deubiquitinase activity"/>
    <property type="evidence" value="ECO:0007669"/>
    <property type="project" value="UniProtKB-UniRule"/>
</dbReference>
<dbReference type="PROSITE" id="PS00973">
    <property type="entry name" value="USP_2"/>
    <property type="match status" value="1"/>
</dbReference>
<dbReference type="EC" id="3.4.19.12" evidence="2"/>
<dbReference type="Gene3D" id="3.90.70.10">
    <property type="entry name" value="Cysteine proteinases"/>
    <property type="match status" value="1"/>
</dbReference>
<organism evidence="5 6">
    <name type="scientific">Plectus sambesii</name>
    <dbReference type="NCBI Taxonomy" id="2011161"/>
    <lineage>
        <taxon>Eukaryota</taxon>
        <taxon>Metazoa</taxon>
        <taxon>Ecdysozoa</taxon>
        <taxon>Nematoda</taxon>
        <taxon>Chromadorea</taxon>
        <taxon>Plectida</taxon>
        <taxon>Plectina</taxon>
        <taxon>Plectoidea</taxon>
        <taxon>Plectidae</taxon>
        <taxon>Plectus</taxon>
    </lineage>
</organism>
<keyword evidence="2" id="KW-0833">Ubl conjugation pathway</keyword>
<evidence type="ECO:0000259" key="4">
    <source>
        <dbReference type="PROSITE" id="PS50235"/>
    </source>
</evidence>
<dbReference type="WBParaSite" id="PSAMB.scaffold798size41182.g8828.t1">
    <property type="protein sequence ID" value="PSAMB.scaffold798size41182.g8828.t1"/>
    <property type="gene ID" value="PSAMB.scaffold798size41182.g8828"/>
</dbReference>
<dbReference type="GO" id="GO:0006508">
    <property type="term" value="P:proteolysis"/>
    <property type="evidence" value="ECO:0007669"/>
    <property type="project" value="UniProtKB-KW"/>
</dbReference>
<protein>
    <recommendedName>
        <fullName evidence="2">Ubiquitin carboxyl-terminal hydrolase</fullName>
        <ecNumber evidence="2">3.4.19.12</ecNumber>
    </recommendedName>
</protein>
<reference evidence="6" key="1">
    <citation type="submission" date="2022-11" db="UniProtKB">
        <authorList>
            <consortium name="WormBaseParasite"/>
        </authorList>
    </citation>
    <scope>IDENTIFICATION</scope>
</reference>
<sequence>MEAIYDGDYSDNEMGGDRENAAYYQPIMEDDQERALMTTDFNLMGQSVGMENLGNTCFMNAVLQALRLTPGFFLRLEQYDRLIVEMMRGAPSLSNDDAAKLLLVRALFRLFADAVNYEFCVETEDSTIVLDPSDLRETLIAVNCVFDGYDQHDAQEALSTILDAIDTTHRVVAAVLDDERHEIPEPLFDGRAAVTIQCCFCEQTSPIRHEPFTSLSIPLRRKGMKRKARSLEKEGNGSVSEDSESESATVEERPWMLETWSRPSMLSADDKYRCNVCRCLCEARQRAVIANPPSVLMFHLKRFATWSDFDDLDAQPRKICDRYDTPTFIPFEQLFQSSCKLSVNERANGAFEGEGYQLFGVVVHSGTRLGCGHYYSLMQLPIERIDDSSYQKPAPVFIPHAERKSDGTVDLGRALSGVWIKCDDDRVTQVDLADELNGYSASTYLLLYCRGEKVSMLDI</sequence>
<keyword evidence="2" id="KW-0645">Protease</keyword>
<dbReference type="InterPro" id="IPR038765">
    <property type="entry name" value="Papain-like_cys_pep_sf"/>
</dbReference>
<keyword evidence="2" id="KW-0378">Hydrolase</keyword>
<dbReference type="AlphaFoldDB" id="A0A914XF42"/>
<comment type="catalytic activity">
    <reaction evidence="2">
        <text>Thiol-dependent hydrolysis of ester, thioester, amide, peptide and isopeptide bonds formed by the C-terminal Gly of ubiquitin (a 76-residue protein attached to proteins as an intracellular targeting signal).</text>
        <dbReference type="EC" id="3.4.19.12"/>
    </reaction>
</comment>
<evidence type="ECO:0000313" key="6">
    <source>
        <dbReference type="WBParaSite" id="PSAMB.scaffold798size41182.g8828.t1"/>
    </source>
</evidence>
<keyword evidence="5" id="KW-1185">Reference proteome</keyword>
<accession>A0A914XF42</accession>
<proteinExistence type="inferred from homology"/>
<dbReference type="InterPro" id="IPR050164">
    <property type="entry name" value="Peptidase_C19"/>
</dbReference>
<dbReference type="InterPro" id="IPR028889">
    <property type="entry name" value="USP"/>
</dbReference>
<feature type="domain" description="USP" evidence="4">
    <location>
        <begin position="48"/>
        <end position="451"/>
    </location>
</feature>
<evidence type="ECO:0000256" key="3">
    <source>
        <dbReference type="SAM" id="MobiDB-lite"/>
    </source>
</evidence>
<dbReference type="InterPro" id="IPR018200">
    <property type="entry name" value="USP_CS"/>
</dbReference>
<evidence type="ECO:0000256" key="2">
    <source>
        <dbReference type="RuleBase" id="RU366025"/>
    </source>
</evidence>
<dbReference type="GO" id="GO:0005634">
    <property type="term" value="C:nucleus"/>
    <property type="evidence" value="ECO:0007669"/>
    <property type="project" value="TreeGrafter"/>
</dbReference>